<evidence type="ECO:0000313" key="1">
    <source>
        <dbReference type="EMBL" id="MDS1820888.1"/>
    </source>
</evidence>
<dbReference type="EMBL" id="JAUHGG010000003">
    <property type="protein sequence ID" value="MDS1820888.1"/>
    <property type="molecule type" value="Genomic_DNA"/>
</dbReference>
<reference evidence="1" key="1">
    <citation type="submission" date="2023-06" db="EMBL/GenBank/DDBJ databases">
        <title>Genomic Diversity of Vibrio spp. and Metagenomic Analysis of Pathogens in Florida Gulf Coastal Waters Following Hurricane Ian.</title>
        <authorList>
            <person name="Brumfield K.D."/>
        </authorList>
    </citation>
    <scope>NUCLEOTIDE SEQUENCE</scope>
    <source>
        <strain evidence="1">WBS2B-138</strain>
    </source>
</reference>
<dbReference type="AlphaFoldDB" id="A0AAW8Q333"/>
<gene>
    <name evidence="1" type="ORF">QX249_09490</name>
</gene>
<comment type="caution">
    <text evidence="1">The sequence shown here is derived from an EMBL/GenBank/DDBJ whole genome shotgun (WGS) entry which is preliminary data.</text>
</comment>
<proteinExistence type="predicted"/>
<accession>A0AAW8Q333</accession>
<protein>
    <submittedName>
        <fullName evidence="1">Uncharacterized protein</fullName>
    </submittedName>
</protein>
<evidence type="ECO:0000313" key="2">
    <source>
        <dbReference type="Proteomes" id="UP001253193"/>
    </source>
</evidence>
<organism evidence="1 2">
    <name type="scientific">Vibrio parahaemolyticus</name>
    <dbReference type="NCBI Taxonomy" id="670"/>
    <lineage>
        <taxon>Bacteria</taxon>
        <taxon>Pseudomonadati</taxon>
        <taxon>Pseudomonadota</taxon>
        <taxon>Gammaproteobacteria</taxon>
        <taxon>Vibrionales</taxon>
        <taxon>Vibrionaceae</taxon>
        <taxon>Vibrio</taxon>
    </lineage>
</organism>
<dbReference type="RefSeq" id="WP_311019669.1">
    <property type="nucleotide sequence ID" value="NZ_JAUHGG010000003.1"/>
</dbReference>
<dbReference type="Proteomes" id="UP001253193">
    <property type="component" value="Unassembled WGS sequence"/>
</dbReference>
<sequence length="380" mass="42170">MAKVDLLLTEKEFRNLSSYASKAHGGLAKCGVEYIGECITKISKNTYFKFKKCSLDLGDVAEGELYLKDGGVHRSIAYPANREHLQGRSKFLLHNNGCFEAFDSDSLSRSQRLFMDKMHTLFTSRKLASDSQIMVSTKSFLIECDALLRRHYFVNKELDSLNSTSDAVFNFCTKGASKGYKHEHWINYLNSNECARDRLENISKRLACVFEKNPTLHVTDSEVLGRKYLTKEDASRVSAIIESSLIKSSISIRDDFINESLGVKCGTPITVNGVLFGVSQLPNLKTTEYEIRVKSDSGSFLKLVSNSEYFGGLISKSDLINLIENEIPVEITGEVISSNIGLSIAGKIMVPASTNIKASAINYDKSLYEPKGVMIKPSAA</sequence>
<name>A0AAW8Q333_VIBPH</name>